<sequence>MPEAIRIGSVWKCFSLFHAPRFCLLSGGELFLKSQAFLGLGKILHFCKPICIHKQRREIERCSKAHGDISANTRLTVFPFGGETDDRGRFRGANPARVHETKVVSDARGHRDGIGVEVLSREKYPTFPNPFAFINSGKLEKRTETSLQTGWMLNHSFKCNSPLAGKRIPVDDLGEPTLRESMKLRLSQMSEAIGMGWVWKCSSLFMHLVLSSVRSKEILWPPIQNEKRISTFKTRE</sequence>
<comment type="caution">
    <text evidence="1">The sequence shown here is derived from an EMBL/GenBank/DDBJ whole genome shotgun (WGS) entry which is preliminary data.</text>
</comment>
<evidence type="ECO:0000313" key="1">
    <source>
        <dbReference type="EMBL" id="GIY53496.1"/>
    </source>
</evidence>
<proteinExistence type="predicted"/>
<keyword evidence="2" id="KW-1185">Reference proteome</keyword>
<name>A0AAV4U6U9_9ARAC</name>
<reference evidence="1 2" key="1">
    <citation type="submission" date="2021-06" db="EMBL/GenBank/DDBJ databases">
        <title>Caerostris darwini draft genome.</title>
        <authorList>
            <person name="Kono N."/>
            <person name="Arakawa K."/>
        </authorList>
    </citation>
    <scope>NUCLEOTIDE SEQUENCE [LARGE SCALE GENOMIC DNA]</scope>
</reference>
<protein>
    <submittedName>
        <fullName evidence="1">Uncharacterized protein</fullName>
    </submittedName>
</protein>
<organism evidence="1 2">
    <name type="scientific">Caerostris darwini</name>
    <dbReference type="NCBI Taxonomy" id="1538125"/>
    <lineage>
        <taxon>Eukaryota</taxon>
        <taxon>Metazoa</taxon>
        <taxon>Ecdysozoa</taxon>
        <taxon>Arthropoda</taxon>
        <taxon>Chelicerata</taxon>
        <taxon>Arachnida</taxon>
        <taxon>Araneae</taxon>
        <taxon>Araneomorphae</taxon>
        <taxon>Entelegynae</taxon>
        <taxon>Araneoidea</taxon>
        <taxon>Araneidae</taxon>
        <taxon>Caerostris</taxon>
    </lineage>
</organism>
<dbReference type="AlphaFoldDB" id="A0AAV4U6U9"/>
<dbReference type="Proteomes" id="UP001054837">
    <property type="component" value="Unassembled WGS sequence"/>
</dbReference>
<evidence type="ECO:0000313" key="2">
    <source>
        <dbReference type="Proteomes" id="UP001054837"/>
    </source>
</evidence>
<gene>
    <name evidence="1" type="ORF">CDAR_405191</name>
</gene>
<accession>A0AAV4U6U9</accession>
<dbReference type="EMBL" id="BPLQ01010781">
    <property type="protein sequence ID" value="GIY53496.1"/>
    <property type="molecule type" value="Genomic_DNA"/>
</dbReference>